<evidence type="ECO:0000313" key="4">
    <source>
        <dbReference type="EMBL" id="MDA5398360.1"/>
    </source>
</evidence>
<name>A0A9X3UGS3_9HYPH</name>
<dbReference type="EMBL" id="JAPJZI010000001">
    <property type="protein sequence ID" value="MDA5398360.1"/>
    <property type="molecule type" value="Genomic_DNA"/>
</dbReference>
<dbReference type="GO" id="GO:0045436">
    <property type="term" value="F:lycopene beta cyclase activity"/>
    <property type="evidence" value="ECO:0007669"/>
    <property type="project" value="InterPro"/>
</dbReference>
<dbReference type="SUPFAM" id="SSF51905">
    <property type="entry name" value="FAD/NAD(P)-binding domain"/>
    <property type="match status" value="1"/>
</dbReference>
<keyword evidence="4" id="KW-0413">Isomerase</keyword>
<dbReference type="Proteomes" id="UP001151234">
    <property type="component" value="Unassembled WGS sequence"/>
</dbReference>
<keyword evidence="3" id="KW-0520">NAD</keyword>
<keyword evidence="2" id="KW-0125">Carotenoid biosynthesis</keyword>
<dbReference type="AlphaFoldDB" id="A0A9X3UGS3"/>
<evidence type="ECO:0000256" key="1">
    <source>
        <dbReference type="ARBA" id="ARBA00006599"/>
    </source>
</evidence>
<evidence type="ECO:0000256" key="2">
    <source>
        <dbReference type="ARBA" id="ARBA00022746"/>
    </source>
</evidence>
<dbReference type="PANTHER" id="PTHR39757">
    <property type="match status" value="1"/>
</dbReference>
<keyword evidence="5" id="KW-1185">Reference proteome</keyword>
<dbReference type="RefSeq" id="WP_267993043.1">
    <property type="nucleotide sequence ID" value="NZ_JAPJZI010000001.1"/>
</dbReference>
<comment type="similarity">
    <text evidence="1">Belongs to the lycopene cyclase family.</text>
</comment>
<dbReference type="EC" id="5.5.1.19" evidence="4"/>
<protein>
    <submittedName>
        <fullName evidence="4">Lycopene beta-cyclase CrtY</fullName>
        <ecNumber evidence="4">5.5.1.19</ecNumber>
    </submittedName>
</protein>
<evidence type="ECO:0000256" key="3">
    <source>
        <dbReference type="ARBA" id="ARBA00023027"/>
    </source>
</evidence>
<dbReference type="GO" id="GO:0016117">
    <property type="term" value="P:carotenoid biosynthetic process"/>
    <property type="evidence" value="ECO:0007669"/>
    <property type="project" value="UniProtKB-KW"/>
</dbReference>
<dbReference type="InterPro" id="IPR010108">
    <property type="entry name" value="Lycopene_cyclase_b/e"/>
</dbReference>
<reference evidence="4" key="1">
    <citation type="submission" date="2022-11" db="EMBL/GenBank/DDBJ databases">
        <title>Draft genome sequence of Hoeflea poritis E7-10 and Hoeflea prorocentri PM5-8, separated from scleractinian coral Porites lutea and marine dinoflagellate.</title>
        <authorList>
            <person name="Zhang G."/>
            <person name="Wei Q."/>
            <person name="Cai L."/>
        </authorList>
    </citation>
    <scope>NUCLEOTIDE SEQUENCE</scope>
    <source>
        <strain evidence="4">PM5-8</strain>
    </source>
</reference>
<accession>A0A9X3UGS3</accession>
<organism evidence="4 5">
    <name type="scientific">Hoeflea prorocentri</name>
    <dbReference type="NCBI Taxonomy" id="1922333"/>
    <lineage>
        <taxon>Bacteria</taxon>
        <taxon>Pseudomonadati</taxon>
        <taxon>Pseudomonadota</taxon>
        <taxon>Alphaproteobacteria</taxon>
        <taxon>Hyphomicrobiales</taxon>
        <taxon>Rhizobiaceae</taxon>
        <taxon>Hoeflea</taxon>
    </lineage>
</organism>
<dbReference type="GO" id="GO:0016705">
    <property type="term" value="F:oxidoreductase activity, acting on paired donors, with incorporation or reduction of molecular oxygen"/>
    <property type="evidence" value="ECO:0007669"/>
    <property type="project" value="InterPro"/>
</dbReference>
<dbReference type="Gene3D" id="3.50.50.60">
    <property type="entry name" value="FAD/NAD(P)-binding domain"/>
    <property type="match status" value="1"/>
</dbReference>
<evidence type="ECO:0000313" key="5">
    <source>
        <dbReference type="Proteomes" id="UP001151234"/>
    </source>
</evidence>
<dbReference type="Pfam" id="PF05834">
    <property type="entry name" value="Lycopene_cycl"/>
    <property type="match status" value="1"/>
</dbReference>
<dbReference type="PANTHER" id="PTHR39757:SF5">
    <property type="entry name" value="OS02G0190600 PROTEIN"/>
    <property type="match status" value="1"/>
</dbReference>
<gene>
    <name evidence="4" type="primary">crtY</name>
    <name evidence="4" type="ORF">OQ273_07220</name>
</gene>
<sequence length="385" mass="42656">MAGGGLAGCIVALRLAECGMRILIVEASERICGNHTWSFHKTDISPLDYERLRPAIGYEWSGQQVIFPEFKRKLSTPYASLTSERLRDTVYAADGIEVLENTRIEQIAEDGVVLSDGSQISAACVIDSRGFAPSEGLKLGYQKFVGIELELGKAHGEDVPTIMDASVDQLDGYRFFYVLPLSDTRLLIEDTRYSDSAGLDFDALHSDVLAYAANRGWVVKRSIRTEKGVLPITLAHDAELFWGGFADHLAPIGLRAALFHPTTGYSLPMAVETANIVAGLKAPLTTAAARQAVFVHAQKRIADQAFYRFLNRMLFQAAVPSLRYRVLQRFYRLPQLLIERFYAGRIRRSDKLRILIGKPPVPIQRAVGCVSEARALAKERQVVNG</sequence>
<dbReference type="NCBIfam" id="TIGR01790">
    <property type="entry name" value="carotene-cycl"/>
    <property type="match status" value="1"/>
</dbReference>
<dbReference type="InterPro" id="IPR008461">
    <property type="entry name" value="CrtY"/>
</dbReference>
<dbReference type="NCBIfam" id="TIGR01789">
    <property type="entry name" value="lycopene_cycl"/>
    <property type="match status" value="1"/>
</dbReference>
<comment type="caution">
    <text evidence="4">The sequence shown here is derived from an EMBL/GenBank/DDBJ whole genome shotgun (WGS) entry which is preliminary data.</text>
</comment>
<proteinExistence type="inferred from homology"/>
<dbReference type="InterPro" id="IPR036188">
    <property type="entry name" value="FAD/NAD-bd_sf"/>
</dbReference>